<dbReference type="GO" id="GO:0016567">
    <property type="term" value="P:protein ubiquitination"/>
    <property type="evidence" value="ECO:0007669"/>
    <property type="project" value="TreeGrafter"/>
</dbReference>
<gene>
    <name evidence="7" type="ORF">RHSIM_Rhsim01G0060700</name>
</gene>
<dbReference type="InterPro" id="IPR013083">
    <property type="entry name" value="Znf_RING/FYVE/PHD"/>
</dbReference>
<organism evidence="7 8">
    <name type="scientific">Rhododendron simsii</name>
    <name type="common">Sims's rhododendron</name>
    <dbReference type="NCBI Taxonomy" id="118357"/>
    <lineage>
        <taxon>Eukaryota</taxon>
        <taxon>Viridiplantae</taxon>
        <taxon>Streptophyta</taxon>
        <taxon>Embryophyta</taxon>
        <taxon>Tracheophyta</taxon>
        <taxon>Spermatophyta</taxon>
        <taxon>Magnoliopsida</taxon>
        <taxon>eudicotyledons</taxon>
        <taxon>Gunneridae</taxon>
        <taxon>Pentapetalae</taxon>
        <taxon>asterids</taxon>
        <taxon>Ericales</taxon>
        <taxon>Ericaceae</taxon>
        <taxon>Ericoideae</taxon>
        <taxon>Rhodoreae</taxon>
        <taxon>Rhododendron</taxon>
    </lineage>
</organism>
<feature type="compositionally biased region" description="Basic and acidic residues" evidence="5">
    <location>
        <begin position="219"/>
        <end position="249"/>
    </location>
</feature>
<sequence length="374" mass="42415">MVAILLRMAISLEKELTTTIGLFVRRISELNGVRPGFLVRASVGTAKAALGIARVCYMRVSRVNEEVQILNIRVFKWNEELHSVESSQGLFLFRIIDNILRNPEFHQRALKRPELLSVLRIKNKLSVFELVTLSNRDSIKKLVSQAIESREEDYLDDTAAKLREAVSEYLLGCFKFDIFQPLPSLKKPIIVIAVDVAVSKRTNGTRKRPLPSSFSSESQETKDSRDDVSTKDSCDDASMRPESVKKRRVGDARAYTKEIRSRMQQLKLSHRDEVEIRLILRLYLEEPRASLIIPIVAGEPKGLSQVEVAVKEKEFDGNELEDACPICLEGISRGMKVAKSPCSHIFHRDCLFQWLPKDSRCPLCRSTCATLVQS</sequence>
<name>A0A834HLC4_RHOSS</name>
<evidence type="ECO:0000256" key="5">
    <source>
        <dbReference type="SAM" id="MobiDB-lite"/>
    </source>
</evidence>
<dbReference type="SUPFAM" id="SSF57850">
    <property type="entry name" value="RING/U-box"/>
    <property type="match status" value="1"/>
</dbReference>
<dbReference type="Gene3D" id="3.30.40.10">
    <property type="entry name" value="Zinc/RING finger domain, C3HC4 (zinc finger)"/>
    <property type="match status" value="1"/>
</dbReference>
<reference evidence="7" key="1">
    <citation type="submission" date="2019-11" db="EMBL/GenBank/DDBJ databases">
        <authorList>
            <person name="Liu Y."/>
            <person name="Hou J."/>
            <person name="Li T.-Q."/>
            <person name="Guan C.-H."/>
            <person name="Wu X."/>
            <person name="Wu H.-Z."/>
            <person name="Ling F."/>
            <person name="Zhang R."/>
            <person name="Shi X.-G."/>
            <person name="Ren J.-P."/>
            <person name="Chen E.-F."/>
            <person name="Sun J.-M."/>
        </authorList>
    </citation>
    <scope>NUCLEOTIDE SEQUENCE</scope>
    <source>
        <strain evidence="7">Adult_tree_wgs_1</strain>
        <tissue evidence="7">Leaves</tissue>
    </source>
</reference>
<evidence type="ECO:0000256" key="3">
    <source>
        <dbReference type="ARBA" id="ARBA00022833"/>
    </source>
</evidence>
<dbReference type="AlphaFoldDB" id="A0A834HLC4"/>
<keyword evidence="1" id="KW-0479">Metal-binding</keyword>
<keyword evidence="2 4" id="KW-0863">Zinc-finger</keyword>
<dbReference type="OrthoDB" id="4348522at2759"/>
<evidence type="ECO:0000256" key="2">
    <source>
        <dbReference type="ARBA" id="ARBA00022771"/>
    </source>
</evidence>
<dbReference type="SMART" id="SM00184">
    <property type="entry name" value="RING"/>
    <property type="match status" value="1"/>
</dbReference>
<dbReference type="Pfam" id="PF13639">
    <property type="entry name" value="zf-RING_2"/>
    <property type="match status" value="1"/>
</dbReference>
<evidence type="ECO:0000313" key="8">
    <source>
        <dbReference type="Proteomes" id="UP000626092"/>
    </source>
</evidence>
<dbReference type="PROSITE" id="PS50089">
    <property type="entry name" value="ZF_RING_2"/>
    <property type="match status" value="1"/>
</dbReference>
<evidence type="ECO:0000313" key="7">
    <source>
        <dbReference type="EMBL" id="KAF7154641.1"/>
    </source>
</evidence>
<protein>
    <recommendedName>
        <fullName evidence="6">RING-type domain-containing protein</fullName>
    </recommendedName>
</protein>
<proteinExistence type="predicted"/>
<accession>A0A834HLC4</accession>
<evidence type="ECO:0000256" key="4">
    <source>
        <dbReference type="PROSITE-ProRule" id="PRU00175"/>
    </source>
</evidence>
<dbReference type="GO" id="GO:0008270">
    <property type="term" value="F:zinc ion binding"/>
    <property type="evidence" value="ECO:0007669"/>
    <property type="project" value="UniProtKB-KW"/>
</dbReference>
<dbReference type="EMBL" id="WJXA01000001">
    <property type="protein sequence ID" value="KAF7154641.1"/>
    <property type="molecule type" value="Genomic_DNA"/>
</dbReference>
<dbReference type="Proteomes" id="UP000626092">
    <property type="component" value="Unassembled WGS sequence"/>
</dbReference>
<evidence type="ECO:0000256" key="1">
    <source>
        <dbReference type="ARBA" id="ARBA00022723"/>
    </source>
</evidence>
<keyword evidence="3" id="KW-0862">Zinc</keyword>
<dbReference type="CDD" id="cd16454">
    <property type="entry name" value="RING-H2_PA-TM-RING"/>
    <property type="match status" value="1"/>
</dbReference>
<comment type="caution">
    <text evidence="7">The sequence shown here is derived from an EMBL/GenBank/DDBJ whole genome shotgun (WGS) entry which is preliminary data.</text>
</comment>
<feature type="region of interest" description="Disordered" evidence="5">
    <location>
        <begin position="203"/>
        <end position="249"/>
    </location>
</feature>
<dbReference type="InterPro" id="IPR001841">
    <property type="entry name" value="Znf_RING"/>
</dbReference>
<keyword evidence="8" id="KW-1185">Reference proteome</keyword>
<evidence type="ECO:0000259" key="6">
    <source>
        <dbReference type="PROSITE" id="PS50089"/>
    </source>
</evidence>
<feature type="domain" description="RING-type" evidence="6">
    <location>
        <begin position="324"/>
        <end position="365"/>
    </location>
</feature>
<dbReference type="PANTHER" id="PTHR45969:SF69">
    <property type="entry name" value="FINGER DOMAIN PROTEIN, PUTATIVE (AFU_ORTHOLOGUE AFUA_3G12190)-RELATED"/>
    <property type="match status" value="1"/>
</dbReference>
<dbReference type="PANTHER" id="PTHR45969">
    <property type="entry name" value="RING ZINC FINGER PROTEIN-RELATED"/>
    <property type="match status" value="1"/>
</dbReference>
<dbReference type="GO" id="GO:0061630">
    <property type="term" value="F:ubiquitin protein ligase activity"/>
    <property type="evidence" value="ECO:0007669"/>
    <property type="project" value="TreeGrafter"/>
</dbReference>